<evidence type="ECO:0000313" key="7">
    <source>
        <dbReference type="Proteomes" id="UP000000393"/>
    </source>
</evidence>
<dbReference type="PANTHER" id="PTHR10625:SF10">
    <property type="entry name" value="HISTONE DEACETYLASE HDAC1"/>
    <property type="match status" value="1"/>
</dbReference>
<keyword evidence="4" id="KW-0006">Acetoin catabolism</keyword>
<dbReference type="GO" id="GO:0045150">
    <property type="term" value="P:acetoin catabolic process"/>
    <property type="evidence" value="ECO:0007669"/>
    <property type="project" value="UniProtKB-UniPathway"/>
</dbReference>
<evidence type="ECO:0000259" key="5">
    <source>
        <dbReference type="Pfam" id="PF00850"/>
    </source>
</evidence>
<dbReference type="InterPro" id="IPR023696">
    <property type="entry name" value="Ureohydrolase_dom_sf"/>
</dbReference>
<comment type="pathway">
    <text evidence="1">Ketone degradation; acetoin degradation.</text>
</comment>
<dbReference type="SUPFAM" id="SSF52768">
    <property type="entry name" value="Arginase/deacetylase"/>
    <property type="match status" value="1"/>
</dbReference>
<dbReference type="eggNOG" id="COG0123">
    <property type="taxonomic scope" value="Bacteria"/>
</dbReference>
<dbReference type="GO" id="GO:0040029">
    <property type="term" value="P:epigenetic regulation of gene expression"/>
    <property type="evidence" value="ECO:0007669"/>
    <property type="project" value="TreeGrafter"/>
</dbReference>
<dbReference type="EMBL" id="CP002086">
    <property type="protein sequence ID" value="ADJ28906.1"/>
    <property type="molecule type" value="Genomic_DNA"/>
</dbReference>
<dbReference type="InterPro" id="IPR000286">
    <property type="entry name" value="HDACs"/>
</dbReference>
<dbReference type="InterPro" id="IPR037138">
    <property type="entry name" value="His_deacetylse_dom_sf"/>
</dbReference>
<dbReference type="RefSeq" id="WP_013220995.1">
    <property type="nucleotide sequence ID" value="NC_014315.1"/>
</dbReference>
<evidence type="ECO:0000256" key="4">
    <source>
        <dbReference type="ARBA" id="ARBA00022627"/>
    </source>
</evidence>
<dbReference type="STRING" id="105559.Nwat_2073"/>
<dbReference type="PANTHER" id="PTHR10625">
    <property type="entry name" value="HISTONE DEACETYLASE HDAC1-RELATED"/>
    <property type="match status" value="1"/>
</dbReference>
<accession>D8K7M9</accession>
<name>D8K7M9_NITWC</name>
<organism evidence="6 7">
    <name type="scientific">Nitrosococcus watsoni (strain C-113)</name>
    <dbReference type="NCBI Taxonomy" id="105559"/>
    <lineage>
        <taxon>Bacteria</taxon>
        <taxon>Pseudomonadati</taxon>
        <taxon>Pseudomonadota</taxon>
        <taxon>Gammaproteobacteria</taxon>
        <taxon>Chromatiales</taxon>
        <taxon>Chromatiaceae</taxon>
        <taxon>Nitrosococcus</taxon>
    </lineage>
</organism>
<dbReference type="OrthoDB" id="9808367at2"/>
<evidence type="ECO:0000256" key="1">
    <source>
        <dbReference type="ARBA" id="ARBA00005101"/>
    </source>
</evidence>
<protein>
    <recommendedName>
        <fullName evidence="3">Acetoin utilization protein AcuC</fullName>
    </recommendedName>
</protein>
<dbReference type="GO" id="GO:0004407">
    <property type="term" value="F:histone deacetylase activity"/>
    <property type="evidence" value="ECO:0007669"/>
    <property type="project" value="TreeGrafter"/>
</dbReference>
<reference evidence="6 7" key="1">
    <citation type="submission" date="2010-06" db="EMBL/GenBank/DDBJ databases">
        <title>Complete sequence of chromosome of Nitrosococcus watsoni C-113.</title>
        <authorList>
            <consortium name="US DOE Joint Genome Institute"/>
            <person name="Lucas S."/>
            <person name="Copeland A."/>
            <person name="Lapidus A."/>
            <person name="Cheng J.-F."/>
            <person name="Bruce D."/>
            <person name="Goodwin L."/>
            <person name="Pitluck S."/>
            <person name="Malfatti S.A."/>
            <person name="Chain P.S.G."/>
            <person name="Land M."/>
            <person name="Hauser L."/>
            <person name="Kyrpides N."/>
            <person name="Ivanova N."/>
            <person name="Cambell M.A."/>
            <person name="Heidelberg J.F."/>
            <person name="Klotz M.G."/>
            <person name="Woyke T."/>
        </authorList>
    </citation>
    <scope>NUCLEOTIDE SEQUENCE [LARGE SCALE GENOMIC DNA]</scope>
    <source>
        <strain evidence="6 7">C-113</strain>
    </source>
</reference>
<dbReference type="KEGG" id="nwa:Nwat_2073"/>
<comment type="similarity">
    <text evidence="2">Belongs to the histone deacetylase family.</text>
</comment>
<keyword evidence="7" id="KW-1185">Reference proteome</keyword>
<dbReference type="AlphaFoldDB" id="D8K7M9"/>
<dbReference type="InterPro" id="IPR003085">
    <property type="entry name" value="AcuC"/>
</dbReference>
<dbReference type="HOGENOM" id="CLU_007727_8_0_6"/>
<dbReference type="CDD" id="cd09994">
    <property type="entry name" value="HDAC_AcuC_like"/>
    <property type="match status" value="1"/>
</dbReference>
<proteinExistence type="inferred from homology"/>
<dbReference type="UniPathway" id="UPA00040"/>
<dbReference type="PRINTS" id="PR01270">
    <property type="entry name" value="HDASUPER"/>
</dbReference>
<gene>
    <name evidence="6" type="ordered locus">Nwat_2073</name>
</gene>
<evidence type="ECO:0000256" key="2">
    <source>
        <dbReference type="ARBA" id="ARBA00005947"/>
    </source>
</evidence>
<feature type="domain" description="Histone deacetylase" evidence="5">
    <location>
        <begin position="22"/>
        <end position="311"/>
    </location>
</feature>
<dbReference type="Pfam" id="PF00850">
    <property type="entry name" value="Hist_deacetyl"/>
    <property type="match status" value="1"/>
</dbReference>
<evidence type="ECO:0000313" key="6">
    <source>
        <dbReference type="EMBL" id="ADJ28906.1"/>
    </source>
</evidence>
<dbReference type="Proteomes" id="UP000000393">
    <property type="component" value="Chromosome"/>
</dbReference>
<sequence length="321" mass="35042">MNKNVCVYMGDLLRRYSFGKGHPFGPRRQAAFVDEFYRQGLDQKVVIDEPMIAAQEQIEWFHLPDYVERVKQASTAGRGFLDYGDTPAFPGVYEAAAAVVGTVLKAVDAIMVKSCRRAFIPIAGLHHARREAAAGFCVFNDCGVAIEALRRRYGVQRIGYVDIDAHHGDGVFYGFEDDPNVTIVDLHEDGRYLYPGTGSENETGIGPAVGSKLNLPMPPGATDKQFLEAWEQAEAFLKRGQPEFILFQCGADSLAGDPLTHLGYSSKAHGHAAKRLCTIAEQYSSGRILGLGGGGYDLDNLARAWCAVVQAFVTADTQLSD</sequence>
<dbReference type="InterPro" id="IPR023801">
    <property type="entry name" value="His_deacetylse_dom"/>
</dbReference>
<dbReference type="Gene3D" id="3.40.800.20">
    <property type="entry name" value="Histone deacetylase domain"/>
    <property type="match status" value="1"/>
</dbReference>
<evidence type="ECO:0000256" key="3">
    <source>
        <dbReference type="ARBA" id="ARBA00020218"/>
    </source>
</evidence>